<dbReference type="InterPro" id="IPR051395">
    <property type="entry name" value="Cytochrome_c_Peroxidase/MauG"/>
</dbReference>
<dbReference type="Gene3D" id="1.10.760.10">
    <property type="entry name" value="Cytochrome c-like domain"/>
    <property type="match status" value="2"/>
</dbReference>
<evidence type="ECO:0000256" key="6">
    <source>
        <dbReference type="ARBA" id="ARBA00023002"/>
    </source>
</evidence>
<organism evidence="11 12">
    <name type="scientific">Deinococcus roseus</name>
    <dbReference type="NCBI Taxonomy" id="392414"/>
    <lineage>
        <taxon>Bacteria</taxon>
        <taxon>Thermotogati</taxon>
        <taxon>Deinococcota</taxon>
        <taxon>Deinococci</taxon>
        <taxon>Deinococcales</taxon>
        <taxon>Deinococcaceae</taxon>
        <taxon>Deinococcus</taxon>
    </lineage>
</organism>
<dbReference type="InterPro" id="IPR009056">
    <property type="entry name" value="Cyt_c-like_dom"/>
</dbReference>
<dbReference type="Proteomes" id="UP000632222">
    <property type="component" value="Unassembled WGS sequence"/>
</dbReference>
<keyword evidence="6" id="KW-0560">Oxidoreductase</keyword>
<evidence type="ECO:0000256" key="1">
    <source>
        <dbReference type="ARBA" id="ARBA00004418"/>
    </source>
</evidence>
<dbReference type="InterPro" id="IPR026259">
    <property type="entry name" value="MauG/Cytc_peroxidase"/>
</dbReference>
<accession>A0ABQ2CW61</accession>
<feature type="domain" description="Cytochrome c" evidence="10">
    <location>
        <begin position="185"/>
        <end position="306"/>
    </location>
</feature>
<dbReference type="PIRSF" id="PIRSF000294">
    <property type="entry name" value="Cytochrome-c_peroxidase"/>
    <property type="match status" value="1"/>
</dbReference>
<name>A0ABQ2CW61_9DEIO</name>
<keyword evidence="12" id="KW-1185">Reference proteome</keyword>
<keyword evidence="4 9" id="KW-0732">Signal</keyword>
<gene>
    <name evidence="11" type="ORF">GCM10008938_11320</name>
</gene>
<proteinExistence type="predicted"/>
<feature type="domain" description="Cytochrome c" evidence="10">
    <location>
        <begin position="34"/>
        <end position="142"/>
    </location>
</feature>
<protein>
    <submittedName>
        <fullName evidence="11">Methylamine utilization protein</fullName>
    </submittedName>
</protein>
<sequence>MNRIVPLVLLGVVCLSAAPALLPQIPTTNPQTPEKIALGKKLFYDPILSQNGTVSCASCHNPDHAFADNQPISPGVEGRKGARNAPTLTNVAFRKSFFFEGGAKSLELQAMGPLTEHNEMASDVAETVKKLKASAQYVALFKAAFQDEPSMQHVVEAIASFERTLVGFDSPYDRFQRGDLTALSESQQRGMELFFDKADCFHCHSGGNFTDELPHNTALSFFDEDQGLFRLTSRDEDIGKFKTPTLRNIALTAPYMHDGSMATLRETVQHYNDGGESNLNADPLMRPLGLTDQEIDDVVAFLESLTDETFVKNPAFREKP</sequence>
<dbReference type="Pfam" id="PF00034">
    <property type="entry name" value="Cytochrom_C"/>
    <property type="match status" value="1"/>
</dbReference>
<dbReference type="RefSeq" id="WP_189001216.1">
    <property type="nucleotide sequence ID" value="NZ_BMOD01000003.1"/>
</dbReference>
<dbReference type="Pfam" id="PF03150">
    <property type="entry name" value="CCP_MauG"/>
    <property type="match status" value="1"/>
</dbReference>
<evidence type="ECO:0000313" key="11">
    <source>
        <dbReference type="EMBL" id="GGJ26934.1"/>
    </source>
</evidence>
<keyword evidence="5" id="KW-0574">Periplasm</keyword>
<evidence type="ECO:0000313" key="12">
    <source>
        <dbReference type="Proteomes" id="UP000632222"/>
    </source>
</evidence>
<dbReference type="SUPFAM" id="SSF46626">
    <property type="entry name" value="Cytochrome c"/>
    <property type="match status" value="2"/>
</dbReference>
<reference evidence="12" key="1">
    <citation type="journal article" date="2019" name="Int. J. Syst. Evol. Microbiol.">
        <title>The Global Catalogue of Microorganisms (GCM) 10K type strain sequencing project: providing services to taxonomists for standard genome sequencing and annotation.</title>
        <authorList>
            <consortium name="The Broad Institute Genomics Platform"/>
            <consortium name="The Broad Institute Genome Sequencing Center for Infectious Disease"/>
            <person name="Wu L."/>
            <person name="Ma J."/>
        </authorList>
    </citation>
    <scope>NUCLEOTIDE SEQUENCE [LARGE SCALE GENOMIC DNA]</scope>
    <source>
        <strain evidence="12">JCM 14370</strain>
    </source>
</reference>
<comment type="subcellular location">
    <subcellularLocation>
        <location evidence="1">Periplasm</location>
    </subcellularLocation>
</comment>
<dbReference type="PROSITE" id="PS51007">
    <property type="entry name" value="CYTC"/>
    <property type="match status" value="2"/>
</dbReference>
<evidence type="ECO:0000256" key="7">
    <source>
        <dbReference type="ARBA" id="ARBA00023004"/>
    </source>
</evidence>
<evidence type="ECO:0000256" key="3">
    <source>
        <dbReference type="ARBA" id="ARBA00022723"/>
    </source>
</evidence>
<dbReference type="EMBL" id="BMOD01000003">
    <property type="protein sequence ID" value="GGJ26934.1"/>
    <property type="molecule type" value="Genomic_DNA"/>
</dbReference>
<dbReference type="InterPro" id="IPR036909">
    <property type="entry name" value="Cyt_c-like_dom_sf"/>
</dbReference>
<evidence type="ECO:0000256" key="4">
    <source>
        <dbReference type="ARBA" id="ARBA00022729"/>
    </source>
</evidence>
<evidence type="ECO:0000256" key="5">
    <source>
        <dbReference type="ARBA" id="ARBA00022764"/>
    </source>
</evidence>
<dbReference type="PANTHER" id="PTHR30600">
    <property type="entry name" value="CYTOCHROME C PEROXIDASE-RELATED"/>
    <property type="match status" value="1"/>
</dbReference>
<keyword evidence="3 8" id="KW-0479">Metal-binding</keyword>
<comment type="caution">
    <text evidence="11">The sequence shown here is derived from an EMBL/GenBank/DDBJ whole genome shotgun (WGS) entry which is preliminary data.</text>
</comment>
<evidence type="ECO:0000256" key="9">
    <source>
        <dbReference type="SAM" id="SignalP"/>
    </source>
</evidence>
<dbReference type="PANTHER" id="PTHR30600:SF14">
    <property type="entry name" value="CYTOCHROME C PEROXIDASE"/>
    <property type="match status" value="1"/>
</dbReference>
<feature type="signal peptide" evidence="9">
    <location>
        <begin position="1"/>
        <end position="17"/>
    </location>
</feature>
<evidence type="ECO:0000256" key="8">
    <source>
        <dbReference type="PROSITE-ProRule" id="PRU00433"/>
    </source>
</evidence>
<keyword evidence="2 8" id="KW-0349">Heme</keyword>
<dbReference type="InterPro" id="IPR004852">
    <property type="entry name" value="Di-haem_cyt_c_peroxidsae"/>
</dbReference>
<evidence type="ECO:0000259" key="10">
    <source>
        <dbReference type="PROSITE" id="PS51007"/>
    </source>
</evidence>
<feature type="chain" id="PRO_5047322525" evidence="9">
    <location>
        <begin position="18"/>
        <end position="320"/>
    </location>
</feature>
<keyword evidence="7 8" id="KW-0408">Iron</keyword>
<evidence type="ECO:0000256" key="2">
    <source>
        <dbReference type="ARBA" id="ARBA00022617"/>
    </source>
</evidence>